<protein>
    <recommendedName>
        <fullName evidence="3">Reverse transcriptase domain-containing protein</fullName>
    </recommendedName>
</protein>
<dbReference type="Proteomes" id="UP000015103">
    <property type="component" value="Unassembled WGS sequence"/>
</dbReference>
<dbReference type="HOGENOM" id="CLU_1940717_0_0_1"/>
<dbReference type="VEuPathDB" id="VectorBase:RPRC001683"/>
<dbReference type="EMBL" id="ACPB03014654">
    <property type="status" value="NOT_ANNOTATED_CDS"/>
    <property type="molecule type" value="Genomic_DNA"/>
</dbReference>
<proteinExistence type="predicted"/>
<evidence type="ECO:0000313" key="2">
    <source>
        <dbReference type="Proteomes" id="UP000015103"/>
    </source>
</evidence>
<keyword evidence="2" id="KW-1185">Reference proteome</keyword>
<accession>T1HCB9</accession>
<dbReference type="STRING" id="13249.T1HCB9"/>
<dbReference type="EnsemblMetazoa" id="RPRC001683-RA">
    <property type="protein sequence ID" value="RPRC001683-PA"/>
    <property type="gene ID" value="RPRC001683"/>
</dbReference>
<name>T1HCB9_RHOPR</name>
<dbReference type="AlphaFoldDB" id="T1HCB9"/>
<dbReference type="InParanoid" id="T1HCB9"/>
<sequence>MVVQGTSFTPIYPILAGSILAPLLYTIYTADLTLHPNTATFTFADDTAILSSDPVMATRHLQSHLNILEPWLLVLSFEFFVNKERFVIIQVDRGKESHSDKWRQKIKLANGSGLWEVAFAQADLAPPAKA</sequence>
<evidence type="ECO:0008006" key="3">
    <source>
        <dbReference type="Google" id="ProtNLM"/>
    </source>
</evidence>
<evidence type="ECO:0000313" key="1">
    <source>
        <dbReference type="EnsemblMetazoa" id="RPRC001683-PA"/>
    </source>
</evidence>
<organism evidence="1 2">
    <name type="scientific">Rhodnius prolixus</name>
    <name type="common">Triatomid bug</name>
    <dbReference type="NCBI Taxonomy" id="13249"/>
    <lineage>
        <taxon>Eukaryota</taxon>
        <taxon>Metazoa</taxon>
        <taxon>Ecdysozoa</taxon>
        <taxon>Arthropoda</taxon>
        <taxon>Hexapoda</taxon>
        <taxon>Insecta</taxon>
        <taxon>Pterygota</taxon>
        <taxon>Neoptera</taxon>
        <taxon>Paraneoptera</taxon>
        <taxon>Hemiptera</taxon>
        <taxon>Heteroptera</taxon>
        <taxon>Panheteroptera</taxon>
        <taxon>Cimicomorpha</taxon>
        <taxon>Reduviidae</taxon>
        <taxon>Triatominae</taxon>
        <taxon>Rhodnius</taxon>
    </lineage>
</organism>
<reference evidence="1" key="1">
    <citation type="submission" date="2015-05" db="UniProtKB">
        <authorList>
            <consortium name="EnsemblMetazoa"/>
        </authorList>
    </citation>
    <scope>IDENTIFICATION</scope>
</reference>